<feature type="compositionally biased region" description="Low complexity" evidence="1">
    <location>
        <begin position="322"/>
        <end position="331"/>
    </location>
</feature>
<dbReference type="Proteomes" id="UP000604046">
    <property type="component" value="Unassembled WGS sequence"/>
</dbReference>
<keyword evidence="3" id="KW-1185">Reference proteome</keyword>
<feature type="region of interest" description="Disordered" evidence="1">
    <location>
        <begin position="274"/>
        <end position="331"/>
    </location>
</feature>
<evidence type="ECO:0000256" key="1">
    <source>
        <dbReference type="SAM" id="MobiDB-lite"/>
    </source>
</evidence>
<gene>
    <name evidence="2" type="ORF">SNAT2548_LOCUS11404</name>
</gene>
<evidence type="ECO:0000313" key="3">
    <source>
        <dbReference type="Proteomes" id="UP000604046"/>
    </source>
</evidence>
<proteinExistence type="predicted"/>
<organism evidence="2 3">
    <name type="scientific">Symbiodinium natans</name>
    <dbReference type="NCBI Taxonomy" id="878477"/>
    <lineage>
        <taxon>Eukaryota</taxon>
        <taxon>Sar</taxon>
        <taxon>Alveolata</taxon>
        <taxon>Dinophyceae</taxon>
        <taxon>Suessiales</taxon>
        <taxon>Symbiodiniaceae</taxon>
        <taxon>Symbiodinium</taxon>
    </lineage>
</organism>
<dbReference type="EMBL" id="CAJNDS010001022">
    <property type="protein sequence ID" value="CAE7244274.1"/>
    <property type="molecule type" value="Genomic_DNA"/>
</dbReference>
<comment type="caution">
    <text evidence="2">The sequence shown here is derived from an EMBL/GenBank/DDBJ whole genome shotgun (WGS) entry which is preliminary data.</text>
</comment>
<sequence length="331" mass="35364">MANADAGMEPRWQHLLGDANDETDPPGFQLHGFIDHNLNGVYIRSRETTPGHINNRYLSYRCLSTGIFMWYQEKKQRYCVSFPTDPVHGDLWQRVKTGEEWAVAWYRPIFSAAGSVGELEDRWMEQNPQTGLLDLHPRGAITYKKLERAEVFAYLRARGSMAPPETSEPPRRSVPSTNPYTPAPRPGNVTPTSLLPALAGDAAPSAANRPGNVTPTSLLPALAGDAAPSAANRPGNVTPTSLLPALAGDAAPSAANRPGNVTPTSLLPALAGDAIGRKPARQRDTNEFAPCSGWRRNATGCGRGSSRDTSGGREPGTSSSKPAAAEAPAHG</sequence>
<feature type="region of interest" description="Disordered" evidence="1">
    <location>
        <begin position="160"/>
        <end position="196"/>
    </location>
</feature>
<evidence type="ECO:0000313" key="2">
    <source>
        <dbReference type="EMBL" id="CAE7244274.1"/>
    </source>
</evidence>
<reference evidence="2" key="1">
    <citation type="submission" date="2021-02" db="EMBL/GenBank/DDBJ databases">
        <authorList>
            <person name="Dougan E. K."/>
            <person name="Rhodes N."/>
            <person name="Thang M."/>
            <person name="Chan C."/>
        </authorList>
    </citation>
    <scope>NUCLEOTIDE SEQUENCE</scope>
</reference>
<accession>A0A812LHE0</accession>
<dbReference type="AlphaFoldDB" id="A0A812LHE0"/>
<dbReference type="OrthoDB" id="411709at2759"/>
<protein>
    <submittedName>
        <fullName evidence="2">Uncharacterized protein</fullName>
    </submittedName>
</protein>
<name>A0A812LHE0_9DINO</name>